<evidence type="ECO:0000256" key="5">
    <source>
        <dbReference type="ARBA" id="ARBA00023125"/>
    </source>
</evidence>
<dbReference type="InterPro" id="IPR001669">
    <property type="entry name" value="Arg_repress"/>
</dbReference>
<dbReference type="HAMAP" id="MF_00173">
    <property type="entry name" value="Arg_repressor"/>
    <property type="match status" value="1"/>
</dbReference>
<dbReference type="InterPro" id="IPR036251">
    <property type="entry name" value="Arg_repress_C_sf"/>
</dbReference>
<dbReference type="GO" id="GO:0003677">
    <property type="term" value="F:DNA binding"/>
    <property type="evidence" value="ECO:0007669"/>
    <property type="project" value="UniProtKB-KW"/>
</dbReference>
<feature type="domain" description="Arginine repressor C-terminal" evidence="9">
    <location>
        <begin position="80"/>
        <end position="146"/>
    </location>
</feature>
<organism evidence="10 13">
    <name type="scientific">Pediococcus damnosus</name>
    <dbReference type="NCBI Taxonomy" id="51663"/>
    <lineage>
        <taxon>Bacteria</taxon>
        <taxon>Bacillati</taxon>
        <taxon>Bacillota</taxon>
        <taxon>Bacilli</taxon>
        <taxon>Lactobacillales</taxon>
        <taxon>Lactobacillaceae</taxon>
        <taxon>Pediococcus</taxon>
    </lineage>
</organism>
<dbReference type="PRINTS" id="PR01467">
    <property type="entry name" value="ARGREPRESSOR"/>
</dbReference>
<dbReference type="Gene3D" id="1.10.10.10">
    <property type="entry name" value="Winged helix-like DNA-binding domain superfamily/Winged helix DNA-binding domain"/>
    <property type="match status" value="1"/>
</dbReference>
<dbReference type="SUPFAM" id="SSF55252">
    <property type="entry name" value="C-terminal domain of arginine repressor"/>
    <property type="match status" value="1"/>
</dbReference>
<comment type="function">
    <text evidence="7">Regulates arginine biosynthesis genes.</text>
</comment>
<dbReference type="EMBL" id="CP012275">
    <property type="protein sequence ID" value="AMV62317.1"/>
    <property type="molecule type" value="Genomic_DNA"/>
</dbReference>
<dbReference type="GO" id="GO:0034618">
    <property type="term" value="F:arginine binding"/>
    <property type="evidence" value="ECO:0007669"/>
    <property type="project" value="InterPro"/>
</dbReference>
<feature type="domain" description="Arginine repressor DNA-binding" evidence="8">
    <location>
        <begin position="1"/>
        <end position="65"/>
    </location>
</feature>
<evidence type="ECO:0000256" key="3">
    <source>
        <dbReference type="ARBA" id="ARBA00022490"/>
    </source>
</evidence>
<dbReference type="Proteomes" id="UP000076405">
    <property type="component" value="Chromosome"/>
</dbReference>
<comment type="pathway">
    <text evidence="7">Amino-acid biosynthesis; L-arginine biosynthesis [regulation].</text>
</comment>
<dbReference type="SUPFAM" id="SSF46785">
    <property type="entry name" value="Winged helix' DNA-binding domain"/>
    <property type="match status" value="1"/>
</dbReference>
<dbReference type="GO" id="GO:1900079">
    <property type="term" value="P:regulation of arginine biosynthetic process"/>
    <property type="evidence" value="ECO:0007669"/>
    <property type="project" value="UniProtKB-UniRule"/>
</dbReference>
<evidence type="ECO:0000259" key="8">
    <source>
        <dbReference type="Pfam" id="PF01316"/>
    </source>
</evidence>
<keyword evidence="7" id="KW-0678">Repressor</keyword>
<keyword evidence="3 7" id="KW-0963">Cytoplasm</keyword>
<dbReference type="InterPro" id="IPR020900">
    <property type="entry name" value="Arg_repress_DNA-bd"/>
</dbReference>
<keyword evidence="12" id="KW-1185">Reference proteome</keyword>
<dbReference type="Gene3D" id="3.30.1360.40">
    <property type="match status" value="1"/>
</dbReference>
<dbReference type="OrthoDB" id="9807089at2"/>
<dbReference type="GO" id="GO:0006526">
    <property type="term" value="P:L-arginine biosynthetic process"/>
    <property type="evidence" value="ECO:0007669"/>
    <property type="project" value="UniProtKB-UniPathway"/>
</dbReference>
<keyword evidence="5 7" id="KW-0238">DNA-binding</keyword>
<protein>
    <recommendedName>
        <fullName evidence="7">Arginine repressor</fullName>
    </recommendedName>
</protein>
<dbReference type="InterPro" id="IPR036388">
    <property type="entry name" value="WH-like_DNA-bd_sf"/>
</dbReference>
<evidence type="ECO:0000313" key="11">
    <source>
        <dbReference type="EMBL" id="AMV67823.1"/>
    </source>
</evidence>
<dbReference type="GO" id="GO:0005737">
    <property type="term" value="C:cytoplasm"/>
    <property type="evidence" value="ECO:0007669"/>
    <property type="project" value="UniProtKB-SubCell"/>
</dbReference>
<dbReference type="GO" id="GO:0003700">
    <property type="term" value="F:DNA-binding transcription factor activity"/>
    <property type="evidence" value="ECO:0007669"/>
    <property type="project" value="UniProtKB-UniRule"/>
</dbReference>
<evidence type="ECO:0000313" key="12">
    <source>
        <dbReference type="Proteomes" id="UP000076244"/>
    </source>
</evidence>
<dbReference type="PANTHER" id="PTHR34471">
    <property type="entry name" value="ARGININE REPRESSOR"/>
    <property type="match status" value="1"/>
</dbReference>
<proteinExistence type="inferred from homology"/>
<comment type="similarity">
    <text evidence="2 7">Belongs to the ArgR family.</text>
</comment>
<reference evidence="12 13" key="1">
    <citation type="journal article" date="2016" name="PLoS ONE">
        <title>The Identification of Novel Diagnostic Marker Genes for the Detection of Beer Spoiling Pediococcus damnosus Strains Using the BlAst Diagnostic Gene findEr.</title>
        <authorList>
            <person name="Behr J."/>
            <person name="Geissler A.J."/>
            <person name="Schmid J."/>
            <person name="Zehe A."/>
            <person name="Vogel R.F."/>
        </authorList>
    </citation>
    <scope>NUCLEOTIDE SEQUENCE [LARGE SCALE GENOMIC DNA]</scope>
    <source>
        <strain evidence="10 13">TMW 2.1533</strain>
        <strain evidence="11 12">TMW 2.1535</strain>
    </source>
</reference>
<dbReference type="RefSeq" id="WP_046871723.1">
    <property type="nucleotide sequence ID" value="NZ_BAAAXI010000019.1"/>
</dbReference>
<evidence type="ECO:0000256" key="4">
    <source>
        <dbReference type="ARBA" id="ARBA00023015"/>
    </source>
</evidence>
<name>A0A0R2HLP0_9LACO</name>
<keyword evidence="7" id="KW-0055">Arginine biosynthesis</keyword>
<dbReference type="GO" id="GO:0051259">
    <property type="term" value="P:protein complex oligomerization"/>
    <property type="evidence" value="ECO:0007669"/>
    <property type="project" value="InterPro"/>
</dbReference>
<dbReference type="Pfam" id="PF01316">
    <property type="entry name" value="Arg_repressor"/>
    <property type="match status" value="1"/>
</dbReference>
<sequence>MKKSERQKIITDLISNQLVAKQDDLMGLLKQRGVIATQATISRDMREMHIVKSADDQGVQRYMIFHSSTEDPTSLLFHTFKQTALQIDQIQFVNIIKTASNDGNRLAAVFDDTKMPEIVGTLAGFDTIVVFSPNEELALQLNQRLSKYLPDAEK</sequence>
<accession>A0A0R2HLP0</accession>
<dbReference type="EMBL" id="CP012288">
    <property type="protein sequence ID" value="AMV67823.1"/>
    <property type="molecule type" value="Genomic_DNA"/>
</dbReference>
<evidence type="ECO:0000256" key="7">
    <source>
        <dbReference type="HAMAP-Rule" id="MF_00173"/>
    </source>
</evidence>
<dbReference type="PANTHER" id="PTHR34471:SF1">
    <property type="entry name" value="ARGININE REPRESSOR"/>
    <property type="match status" value="1"/>
</dbReference>
<dbReference type="InterPro" id="IPR020899">
    <property type="entry name" value="Arg_repress_C"/>
</dbReference>
<evidence type="ECO:0000313" key="10">
    <source>
        <dbReference type="EMBL" id="AMV62317.1"/>
    </source>
</evidence>
<evidence type="ECO:0000256" key="1">
    <source>
        <dbReference type="ARBA" id="ARBA00004496"/>
    </source>
</evidence>
<dbReference type="KEGG" id="pdm:ADU72_1902"/>
<dbReference type="AlphaFoldDB" id="A0A0R2HLP0"/>
<gene>
    <name evidence="7" type="primary">argR</name>
    <name evidence="10" type="ORF">ADU70_0819</name>
    <name evidence="11" type="ORF">ADU72_1902</name>
</gene>
<keyword evidence="4 7" id="KW-0805">Transcription regulation</keyword>
<keyword evidence="7" id="KW-0028">Amino-acid biosynthesis</keyword>
<dbReference type="Proteomes" id="UP000076244">
    <property type="component" value="Chromosome"/>
</dbReference>
<dbReference type="Pfam" id="PF02863">
    <property type="entry name" value="Arg_repressor_C"/>
    <property type="match status" value="1"/>
</dbReference>
<comment type="subcellular location">
    <subcellularLocation>
        <location evidence="1 7">Cytoplasm</location>
    </subcellularLocation>
</comment>
<evidence type="ECO:0000259" key="9">
    <source>
        <dbReference type="Pfam" id="PF02863"/>
    </source>
</evidence>
<dbReference type="InterPro" id="IPR036390">
    <property type="entry name" value="WH_DNA-bd_sf"/>
</dbReference>
<dbReference type="GeneID" id="57277085"/>
<evidence type="ECO:0000256" key="2">
    <source>
        <dbReference type="ARBA" id="ARBA00008316"/>
    </source>
</evidence>
<evidence type="ECO:0000256" key="6">
    <source>
        <dbReference type="ARBA" id="ARBA00023163"/>
    </source>
</evidence>
<evidence type="ECO:0000313" key="13">
    <source>
        <dbReference type="Proteomes" id="UP000076405"/>
    </source>
</evidence>
<keyword evidence="6 7" id="KW-0804">Transcription</keyword>